<keyword evidence="1" id="KW-0479">Metal-binding</keyword>
<keyword evidence="1" id="KW-0863">Zinc-finger</keyword>
<dbReference type="PROSITE" id="PS50157">
    <property type="entry name" value="ZINC_FINGER_C2H2_2"/>
    <property type="match status" value="2"/>
</dbReference>
<dbReference type="PANTHER" id="PTHR46869">
    <property type="entry name" value="C2H2-LIKE ZINC FINGER PROTEIN"/>
    <property type="match status" value="1"/>
</dbReference>
<name>A0A9Q0KSV2_9MAGN</name>
<organism evidence="4 5">
    <name type="scientific">Protea cynaroides</name>
    <dbReference type="NCBI Taxonomy" id="273540"/>
    <lineage>
        <taxon>Eukaryota</taxon>
        <taxon>Viridiplantae</taxon>
        <taxon>Streptophyta</taxon>
        <taxon>Embryophyta</taxon>
        <taxon>Tracheophyta</taxon>
        <taxon>Spermatophyta</taxon>
        <taxon>Magnoliopsida</taxon>
        <taxon>Proteales</taxon>
        <taxon>Proteaceae</taxon>
        <taxon>Protea</taxon>
    </lineage>
</organism>
<gene>
    <name evidence="4" type="ORF">NE237_001314</name>
</gene>
<feature type="domain" description="C2H2-type" evidence="3">
    <location>
        <begin position="171"/>
        <end position="198"/>
    </location>
</feature>
<feature type="compositionally biased region" description="Basic and acidic residues" evidence="2">
    <location>
        <begin position="250"/>
        <end position="262"/>
    </location>
</feature>
<dbReference type="Gene3D" id="3.30.160.60">
    <property type="entry name" value="Classic Zinc Finger"/>
    <property type="match status" value="1"/>
</dbReference>
<evidence type="ECO:0000259" key="3">
    <source>
        <dbReference type="PROSITE" id="PS50157"/>
    </source>
</evidence>
<dbReference type="EMBL" id="JAMYWD010000003">
    <property type="protein sequence ID" value="KAJ4976208.1"/>
    <property type="molecule type" value="Genomic_DNA"/>
</dbReference>
<dbReference type="AlphaFoldDB" id="A0A9Q0KSV2"/>
<dbReference type="SUPFAM" id="SSF57667">
    <property type="entry name" value="beta-beta-alpha zinc fingers"/>
    <property type="match status" value="1"/>
</dbReference>
<dbReference type="InterPro" id="IPR013087">
    <property type="entry name" value="Znf_C2H2_type"/>
</dbReference>
<dbReference type="PROSITE" id="PS00028">
    <property type="entry name" value="ZINC_FINGER_C2H2_1"/>
    <property type="match status" value="2"/>
</dbReference>
<comment type="caution">
    <text evidence="4">The sequence shown here is derived from an EMBL/GenBank/DDBJ whole genome shotgun (WGS) entry which is preliminary data.</text>
</comment>
<feature type="region of interest" description="Disordered" evidence="2">
    <location>
        <begin position="196"/>
        <end position="286"/>
    </location>
</feature>
<sequence length="455" mass="50198">MEVDDRKNPSKQSMSPSKNALRTKWRTYCHGSGQDLMTGFKEEESLLLYNQSTGKENRICKVCNKGFSSGRALGGHMRVHTQHQQQQQQQPQLHEEQDHDLASTDILPIPNTNNSPMIRKLKLMHKRASRTDNATAAAAAPGGGSLKVKANVDPWRTSTTTTKTNSYSTNPSCSLCGKKFPSMKSLFGHMRCHPEREWRGIQPPPPPPPPPRPSSLPPAATPKNTSVPSTSTLSDKDSCGSHAHQQQHRVKTEIEMDDHDQLDSSLSTTARSVLSPAESLPSWSLTGKRGRKGIAMAIAAVPPPRAPSSEEPIPESDAAYHLLMLAHCYPPGQSFTSQSPSGGDGRNREYLPLPKKLKIDVANSSTSPSSRRDEEYFEITGIVHDDSINNKFNLKTDKGNSAFLALKLDTAQPVVERMNVQCTSSTFIRENYAGVSELAQGSMRQSRRGRRRRMN</sequence>
<feature type="compositionally biased region" description="Low complexity" evidence="2">
    <location>
        <begin position="157"/>
        <end position="172"/>
    </location>
</feature>
<protein>
    <recommendedName>
        <fullName evidence="3">C2H2-type domain-containing protein</fullName>
    </recommendedName>
</protein>
<evidence type="ECO:0000256" key="1">
    <source>
        <dbReference type="PROSITE-ProRule" id="PRU00042"/>
    </source>
</evidence>
<proteinExistence type="predicted"/>
<feature type="compositionally biased region" description="Pro residues" evidence="2">
    <location>
        <begin position="202"/>
        <end position="220"/>
    </location>
</feature>
<evidence type="ECO:0000256" key="2">
    <source>
        <dbReference type="SAM" id="MobiDB-lite"/>
    </source>
</evidence>
<feature type="compositionally biased region" description="Basic and acidic residues" evidence="2">
    <location>
        <begin position="93"/>
        <end position="102"/>
    </location>
</feature>
<evidence type="ECO:0000313" key="5">
    <source>
        <dbReference type="Proteomes" id="UP001141806"/>
    </source>
</evidence>
<keyword evidence="5" id="KW-1185">Reference proteome</keyword>
<feature type="compositionally biased region" description="Polar residues" evidence="2">
    <location>
        <begin position="222"/>
        <end position="233"/>
    </location>
</feature>
<feature type="compositionally biased region" description="Polar residues" evidence="2">
    <location>
        <begin position="263"/>
        <end position="272"/>
    </location>
</feature>
<evidence type="ECO:0000313" key="4">
    <source>
        <dbReference type="EMBL" id="KAJ4976208.1"/>
    </source>
</evidence>
<keyword evidence="1" id="KW-0862">Zinc</keyword>
<dbReference type="Proteomes" id="UP001141806">
    <property type="component" value="Unassembled WGS sequence"/>
</dbReference>
<feature type="domain" description="C2H2-type" evidence="3">
    <location>
        <begin position="58"/>
        <end position="85"/>
    </location>
</feature>
<dbReference type="OrthoDB" id="6077919at2759"/>
<dbReference type="SMART" id="SM00355">
    <property type="entry name" value="ZnF_C2H2"/>
    <property type="match status" value="2"/>
</dbReference>
<dbReference type="Pfam" id="PF13912">
    <property type="entry name" value="zf-C2H2_6"/>
    <property type="match status" value="2"/>
</dbReference>
<feature type="region of interest" description="Disordered" evidence="2">
    <location>
        <begin position="1"/>
        <end position="22"/>
    </location>
</feature>
<reference evidence="4" key="1">
    <citation type="journal article" date="2023" name="Plant J.">
        <title>The genome of the king protea, Protea cynaroides.</title>
        <authorList>
            <person name="Chang J."/>
            <person name="Duong T.A."/>
            <person name="Schoeman C."/>
            <person name="Ma X."/>
            <person name="Roodt D."/>
            <person name="Barker N."/>
            <person name="Li Z."/>
            <person name="Van de Peer Y."/>
            <person name="Mizrachi E."/>
        </authorList>
    </citation>
    <scope>NUCLEOTIDE SEQUENCE</scope>
    <source>
        <tissue evidence="4">Young leaves</tissue>
    </source>
</reference>
<feature type="compositionally biased region" description="Low complexity" evidence="2">
    <location>
        <begin position="82"/>
        <end position="92"/>
    </location>
</feature>
<feature type="region of interest" description="Disordered" evidence="2">
    <location>
        <begin position="76"/>
        <end position="172"/>
    </location>
</feature>
<accession>A0A9Q0KSV2</accession>
<dbReference type="InterPro" id="IPR036236">
    <property type="entry name" value="Znf_C2H2_sf"/>
</dbReference>
<dbReference type="GO" id="GO:0008270">
    <property type="term" value="F:zinc ion binding"/>
    <property type="evidence" value="ECO:0007669"/>
    <property type="project" value="UniProtKB-KW"/>
</dbReference>
<feature type="compositionally biased region" description="Basic residues" evidence="2">
    <location>
        <begin position="119"/>
        <end position="128"/>
    </location>
</feature>
<feature type="compositionally biased region" description="Polar residues" evidence="2">
    <location>
        <begin position="10"/>
        <end position="20"/>
    </location>
</feature>
<dbReference type="PANTHER" id="PTHR46869:SF6">
    <property type="entry name" value="C2H2-TYPE DOMAIN-CONTAINING PROTEIN"/>
    <property type="match status" value="1"/>
</dbReference>